<name>A0ABQ4A335_9ACTN</name>
<accession>A0ABQ4A335</accession>
<organism evidence="1 2">
    <name type="scientific">Winogradskya humida</name>
    <dbReference type="NCBI Taxonomy" id="113566"/>
    <lineage>
        <taxon>Bacteria</taxon>
        <taxon>Bacillati</taxon>
        <taxon>Actinomycetota</taxon>
        <taxon>Actinomycetes</taxon>
        <taxon>Micromonosporales</taxon>
        <taxon>Micromonosporaceae</taxon>
        <taxon>Winogradskya</taxon>
    </lineage>
</organism>
<dbReference type="Proteomes" id="UP000603200">
    <property type="component" value="Unassembled WGS sequence"/>
</dbReference>
<reference evidence="1 2" key="1">
    <citation type="submission" date="2021-01" db="EMBL/GenBank/DDBJ databases">
        <title>Whole genome shotgun sequence of Actinoplanes humidus NBRC 14915.</title>
        <authorList>
            <person name="Komaki H."/>
            <person name="Tamura T."/>
        </authorList>
    </citation>
    <scope>NUCLEOTIDE SEQUENCE [LARGE SCALE GENOMIC DNA]</scope>
    <source>
        <strain evidence="1 2">NBRC 14915</strain>
    </source>
</reference>
<comment type="caution">
    <text evidence="1">The sequence shown here is derived from an EMBL/GenBank/DDBJ whole genome shotgun (WGS) entry which is preliminary data.</text>
</comment>
<evidence type="ECO:0000313" key="1">
    <source>
        <dbReference type="EMBL" id="GIE24757.1"/>
    </source>
</evidence>
<keyword evidence="2" id="KW-1185">Reference proteome</keyword>
<dbReference type="EMBL" id="BOMN01000112">
    <property type="protein sequence ID" value="GIE24757.1"/>
    <property type="molecule type" value="Genomic_DNA"/>
</dbReference>
<gene>
    <name evidence="1" type="ORF">Ahu01nite_078590</name>
</gene>
<proteinExistence type="predicted"/>
<evidence type="ECO:0000313" key="2">
    <source>
        <dbReference type="Proteomes" id="UP000603200"/>
    </source>
</evidence>
<sequence>MVVVIGDYGRYAAIRDWHEGDIQRRPLRPADPAVLTGIKGWMAGTASVHGERVLAVGLTYLFGEGDCPHCGATFEVAAQREHSRPAEPDPWAVQVT</sequence>
<protein>
    <submittedName>
        <fullName evidence="1">Uncharacterized protein</fullName>
    </submittedName>
</protein>